<dbReference type="VEuPathDB" id="TriTrypDB:TcYC6_0031360"/>
<dbReference type="EMBL" id="PRFA01000016">
    <property type="protein sequence ID" value="PWU97208.1"/>
    <property type="molecule type" value="Genomic_DNA"/>
</dbReference>
<comment type="caution">
    <text evidence="1">The sequence shown here is derived from an EMBL/GenBank/DDBJ whole genome shotgun (WGS) entry which is preliminary data.</text>
</comment>
<dbReference type="VEuPathDB" id="TriTrypDB:TcCLB.504427.64"/>
<dbReference type="VEuPathDB" id="TriTrypDB:C4B63_16g46c"/>
<dbReference type="VEuPathDB" id="TriTrypDB:C3747_21g188c"/>
<evidence type="ECO:0000313" key="1">
    <source>
        <dbReference type="EMBL" id="PWU83497.1"/>
    </source>
</evidence>
<dbReference type="EMBL" id="PRFA01000314">
    <property type="protein sequence ID" value="PWU83497.1"/>
    <property type="molecule type" value="Genomic_DNA"/>
</dbReference>
<sequence length="90" mass="10520">MPMSQPRFTTNPERIARLEENYNAGVEREKIPVAEREKLDLECLNVSSAKLRFLYQNSMESYGPDVKNNKVKEYNLKHGSDLSRKWLGIF</sequence>
<evidence type="ECO:0000313" key="2">
    <source>
        <dbReference type="EMBL" id="PWU97208.1"/>
    </source>
</evidence>
<dbReference type="VEuPathDB" id="TriTrypDB:TCDM_14224"/>
<dbReference type="VEuPathDB" id="TriTrypDB:TcCLB.509331.74"/>
<evidence type="ECO:0000313" key="3">
    <source>
        <dbReference type="Proteomes" id="UP000246121"/>
    </source>
</evidence>
<organism evidence="1 3">
    <name type="scientific">Trypanosoma cruzi</name>
    <dbReference type="NCBI Taxonomy" id="5693"/>
    <lineage>
        <taxon>Eukaryota</taxon>
        <taxon>Discoba</taxon>
        <taxon>Euglenozoa</taxon>
        <taxon>Kinetoplastea</taxon>
        <taxon>Metakinetoplastina</taxon>
        <taxon>Trypanosomatida</taxon>
        <taxon>Trypanosomatidae</taxon>
        <taxon>Trypanosoma</taxon>
        <taxon>Schizotrypanum</taxon>
    </lineage>
</organism>
<reference evidence="1 3" key="1">
    <citation type="journal article" date="2018" name="Microb. Genom.">
        <title>Expanding an expanded genome: long-read sequencing of Trypanosoma cruzi.</title>
        <authorList>
            <person name="Berna L."/>
            <person name="Rodriguez M."/>
            <person name="Chiribao M.L."/>
            <person name="Parodi-Talice A."/>
            <person name="Pita S."/>
            <person name="Rijo G."/>
            <person name="Alvarez-Valin F."/>
            <person name="Robello C."/>
        </authorList>
    </citation>
    <scope>NUCLEOTIDE SEQUENCE [LARGE SCALE GENOMIC DNA]</scope>
    <source>
        <strain evidence="1 3">Dm28c</strain>
    </source>
</reference>
<gene>
    <name evidence="2" type="ORF">C4B63_16g46c</name>
    <name evidence="1" type="ORF">C4B63_314g12</name>
</gene>
<dbReference type="VEuPathDB" id="TriTrypDB:TcBrA4_0138210"/>
<name>A0A2V2UGY4_TRYCR</name>
<accession>A0A2V2UGY4</accession>
<dbReference type="AlphaFoldDB" id="A0A2V2UGY4"/>
<dbReference type="VEuPathDB" id="TriTrypDB:C4B63_314g12"/>
<dbReference type="VEuPathDB" id="TriTrypDB:BCY84_07919"/>
<proteinExistence type="predicted"/>
<protein>
    <submittedName>
        <fullName evidence="1">Uncharacterized protein</fullName>
    </submittedName>
</protein>
<dbReference type="Proteomes" id="UP000246121">
    <property type="component" value="Unassembled WGS sequence"/>
</dbReference>
<dbReference type="VEuPathDB" id="TriTrypDB:TcCL_ESM06084"/>